<sequence length="233" mass="25947">MNNKELVGRQAAYLVKDHMTVGLGTGSTAWYFIDELGKRVQKEGLSLQAVSSSIRSAQQAEQLGIEVLEIDEVEAIDLTIDGVDEFTEACDGIKGGGGALLEEKIVASYSKRIVWVAEERKRVPYLGAFKLPVEVVKNGYTHLFHYFEEKGYCPSMREVDGKLFHTDNDNYIIDLDLKHIEDPKALSDELIHLVGVVEHGLFLNMTEDVLLASDGKVYFVSGKPFKGVHLIDE</sequence>
<dbReference type="NCBIfam" id="TIGR00021">
    <property type="entry name" value="rpiA"/>
    <property type="match status" value="1"/>
</dbReference>
<dbReference type="STRING" id="87541.AWM71_02965"/>
<dbReference type="InterPro" id="IPR037171">
    <property type="entry name" value="NagB/RpiA_transferase-like"/>
</dbReference>
<dbReference type="Pfam" id="PF06026">
    <property type="entry name" value="Rib_5-P_isom_A"/>
    <property type="match status" value="1"/>
</dbReference>
<keyword evidence="2 3" id="KW-0413">Isomerase</keyword>
<dbReference type="GO" id="GO:0005829">
    <property type="term" value="C:cytosol"/>
    <property type="evidence" value="ECO:0007669"/>
    <property type="project" value="TreeGrafter"/>
</dbReference>
<proteinExistence type="inferred from homology"/>
<feature type="binding site" evidence="3">
    <location>
        <begin position="81"/>
        <end position="84"/>
    </location>
    <ligand>
        <name>substrate</name>
    </ligand>
</feature>
<dbReference type="Gene3D" id="3.30.70.260">
    <property type="match status" value="1"/>
</dbReference>
<name>A0A133XZ51_9LACT</name>
<comment type="catalytic activity">
    <reaction evidence="1 3">
        <text>aldehydo-D-ribose 5-phosphate = D-ribulose 5-phosphate</text>
        <dbReference type="Rhea" id="RHEA:14657"/>
        <dbReference type="ChEBI" id="CHEBI:58121"/>
        <dbReference type="ChEBI" id="CHEBI:58273"/>
        <dbReference type="EC" id="5.3.1.6"/>
    </reaction>
</comment>
<dbReference type="RefSeq" id="WP_082715775.1">
    <property type="nucleotide sequence ID" value="NZ_JASOZP010000004.1"/>
</dbReference>
<dbReference type="FunFam" id="3.40.50.1360:FF:000001">
    <property type="entry name" value="Ribose-5-phosphate isomerase A"/>
    <property type="match status" value="1"/>
</dbReference>
<comment type="caution">
    <text evidence="4">The sequence shown here is derived from an EMBL/GenBank/DDBJ whole genome shotgun (WGS) entry which is preliminary data.</text>
</comment>
<dbReference type="GO" id="GO:0006014">
    <property type="term" value="P:D-ribose metabolic process"/>
    <property type="evidence" value="ECO:0007669"/>
    <property type="project" value="TreeGrafter"/>
</dbReference>
<dbReference type="GO" id="GO:0004751">
    <property type="term" value="F:ribose-5-phosphate isomerase activity"/>
    <property type="evidence" value="ECO:0007669"/>
    <property type="project" value="UniProtKB-UniRule"/>
</dbReference>
<evidence type="ECO:0000256" key="2">
    <source>
        <dbReference type="ARBA" id="ARBA00023235"/>
    </source>
</evidence>
<organism evidence="4 5">
    <name type="scientific">Aerococcus christensenii</name>
    <dbReference type="NCBI Taxonomy" id="87541"/>
    <lineage>
        <taxon>Bacteria</taxon>
        <taxon>Bacillati</taxon>
        <taxon>Bacillota</taxon>
        <taxon>Bacilli</taxon>
        <taxon>Lactobacillales</taxon>
        <taxon>Aerococcaceae</taxon>
        <taxon>Aerococcus</taxon>
    </lineage>
</organism>
<comment type="function">
    <text evidence="3">Catalyzes the reversible conversion of ribose-5-phosphate to ribulose 5-phosphate.</text>
</comment>
<feature type="binding site" evidence="3">
    <location>
        <position position="121"/>
    </location>
    <ligand>
        <name>substrate</name>
    </ligand>
</feature>
<dbReference type="AlphaFoldDB" id="A0A133XZ51"/>
<protein>
    <recommendedName>
        <fullName evidence="3">Ribose-5-phosphate isomerase A</fullName>
        <ecNumber evidence="3">5.3.1.6</ecNumber>
    </recommendedName>
    <alternativeName>
        <fullName evidence="3">Phosphoriboisomerase A</fullName>
        <shortName evidence="3">PRI</shortName>
    </alternativeName>
</protein>
<dbReference type="HAMAP" id="MF_00170">
    <property type="entry name" value="Rib_5P_isom_A"/>
    <property type="match status" value="1"/>
</dbReference>
<feature type="active site" description="Proton acceptor" evidence="3">
    <location>
        <position position="103"/>
    </location>
</feature>
<dbReference type="PATRIC" id="fig|87541.4.peg.976"/>
<comment type="subunit">
    <text evidence="3">Homodimer.</text>
</comment>
<dbReference type="InterPro" id="IPR020672">
    <property type="entry name" value="Ribose5P_isomerase_typA_subgr"/>
</dbReference>
<dbReference type="UniPathway" id="UPA00115">
    <property type="reaction ID" value="UER00412"/>
</dbReference>
<gene>
    <name evidence="3" type="primary">rpiA</name>
    <name evidence="4" type="ORF">HMPREF3187_00985</name>
</gene>
<dbReference type="OrthoDB" id="5870696at2"/>
<dbReference type="EMBL" id="LSCQ01000046">
    <property type="protein sequence ID" value="KXB36212.1"/>
    <property type="molecule type" value="Genomic_DNA"/>
</dbReference>
<evidence type="ECO:0000313" key="4">
    <source>
        <dbReference type="EMBL" id="KXB36212.1"/>
    </source>
</evidence>
<dbReference type="GO" id="GO:0009052">
    <property type="term" value="P:pentose-phosphate shunt, non-oxidative branch"/>
    <property type="evidence" value="ECO:0007669"/>
    <property type="project" value="UniProtKB-UniRule"/>
</dbReference>
<dbReference type="SUPFAM" id="SSF100950">
    <property type="entry name" value="NagB/RpiA/CoA transferase-like"/>
    <property type="match status" value="1"/>
</dbReference>
<comment type="similarity">
    <text evidence="3">Belongs to the ribose 5-phosphate isomerase family.</text>
</comment>
<evidence type="ECO:0000256" key="1">
    <source>
        <dbReference type="ARBA" id="ARBA00001713"/>
    </source>
</evidence>
<dbReference type="Proteomes" id="UP000070422">
    <property type="component" value="Unassembled WGS sequence"/>
</dbReference>
<dbReference type="SUPFAM" id="SSF75445">
    <property type="entry name" value="D-ribose-5-phosphate isomerase (RpiA), lid domain"/>
    <property type="match status" value="1"/>
</dbReference>
<reference evidence="4 5" key="1">
    <citation type="submission" date="2016-01" db="EMBL/GenBank/DDBJ databases">
        <authorList>
            <person name="Oliw E.H."/>
        </authorList>
    </citation>
    <scope>NUCLEOTIDE SEQUENCE [LARGE SCALE GENOMIC DNA]</scope>
    <source>
        <strain evidence="4 5">KA00635</strain>
    </source>
</reference>
<dbReference type="CDD" id="cd01398">
    <property type="entry name" value="RPI_A"/>
    <property type="match status" value="1"/>
</dbReference>
<feature type="binding site" evidence="3">
    <location>
        <begin position="94"/>
        <end position="97"/>
    </location>
    <ligand>
        <name>substrate</name>
    </ligand>
</feature>
<dbReference type="PANTHER" id="PTHR11934:SF0">
    <property type="entry name" value="RIBOSE-5-PHOSPHATE ISOMERASE"/>
    <property type="match status" value="1"/>
</dbReference>
<comment type="pathway">
    <text evidence="3">Carbohydrate degradation; pentose phosphate pathway; D-ribose 5-phosphate from D-ribulose 5-phosphate (non-oxidative stage): step 1/1.</text>
</comment>
<dbReference type="EC" id="5.3.1.6" evidence="3"/>
<accession>A0A133XZ51</accession>
<evidence type="ECO:0000313" key="5">
    <source>
        <dbReference type="Proteomes" id="UP000070422"/>
    </source>
</evidence>
<dbReference type="InterPro" id="IPR004788">
    <property type="entry name" value="Ribose5P_isomerase_type_A"/>
</dbReference>
<dbReference type="NCBIfam" id="NF001924">
    <property type="entry name" value="PRK00702.1"/>
    <property type="match status" value="1"/>
</dbReference>
<evidence type="ECO:0000256" key="3">
    <source>
        <dbReference type="HAMAP-Rule" id="MF_00170"/>
    </source>
</evidence>
<dbReference type="Gene3D" id="3.40.50.1360">
    <property type="match status" value="1"/>
</dbReference>
<dbReference type="PANTHER" id="PTHR11934">
    <property type="entry name" value="RIBOSE-5-PHOSPHATE ISOMERASE"/>
    <property type="match status" value="1"/>
</dbReference>
<feature type="binding site" evidence="3">
    <location>
        <begin position="25"/>
        <end position="28"/>
    </location>
    <ligand>
        <name>substrate</name>
    </ligand>
</feature>